<proteinExistence type="predicted"/>
<name>A0ABV0SVS0_9TELE</name>
<organism evidence="1 2">
    <name type="scientific">Ilyodon furcidens</name>
    <name type="common">goldbreast splitfin</name>
    <dbReference type="NCBI Taxonomy" id="33524"/>
    <lineage>
        <taxon>Eukaryota</taxon>
        <taxon>Metazoa</taxon>
        <taxon>Chordata</taxon>
        <taxon>Craniata</taxon>
        <taxon>Vertebrata</taxon>
        <taxon>Euteleostomi</taxon>
        <taxon>Actinopterygii</taxon>
        <taxon>Neopterygii</taxon>
        <taxon>Teleostei</taxon>
        <taxon>Neoteleostei</taxon>
        <taxon>Acanthomorphata</taxon>
        <taxon>Ovalentaria</taxon>
        <taxon>Atherinomorphae</taxon>
        <taxon>Cyprinodontiformes</taxon>
        <taxon>Goodeidae</taxon>
        <taxon>Ilyodon</taxon>
    </lineage>
</organism>
<dbReference type="EMBL" id="JAHRIQ010011687">
    <property type="protein sequence ID" value="MEQ2223926.1"/>
    <property type="molecule type" value="Genomic_DNA"/>
</dbReference>
<evidence type="ECO:0000313" key="1">
    <source>
        <dbReference type="EMBL" id="MEQ2223926.1"/>
    </source>
</evidence>
<keyword evidence="2" id="KW-1185">Reference proteome</keyword>
<comment type="caution">
    <text evidence="1">The sequence shown here is derived from an EMBL/GenBank/DDBJ whole genome shotgun (WGS) entry which is preliminary data.</text>
</comment>
<gene>
    <name evidence="1" type="ORF">ILYODFUR_002197</name>
</gene>
<reference evidence="1 2" key="1">
    <citation type="submission" date="2021-06" db="EMBL/GenBank/DDBJ databases">
        <authorList>
            <person name="Palmer J.M."/>
        </authorList>
    </citation>
    <scope>NUCLEOTIDE SEQUENCE [LARGE SCALE GENOMIC DNA]</scope>
    <source>
        <strain evidence="2">if_2019</strain>
        <tissue evidence="1">Muscle</tissue>
    </source>
</reference>
<dbReference type="Proteomes" id="UP001482620">
    <property type="component" value="Unassembled WGS sequence"/>
</dbReference>
<evidence type="ECO:0000313" key="2">
    <source>
        <dbReference type="Proteomes" id="UP001482620"/>
    </source>
</evidence>
<accession>A0ABV0SVS0</accession>
<protein>
    <submittedName>
        <fullName evidence="1">Uncharacterized protein</fullName>
    </submittedName>
</protein>
<sequence length="106" mass="12002">MGVFTCEEKHVVPDFLVCLEMIARYVAPSIFSIPAEEPPHSTVLPLPCFPMVCSDVSSTRGFWISSHQSTFLLMFECHLACRKPLTCHPMAFFLPLLVKFVDRPTK</sequence>